<dbReference type="PRINTS" id="PR00385">
    <property type="entry name" value="P450"/>
</dbReference>
<dbReference type="InterPro" id="IPR050121">
    <property type="entry name" value="Cytochrome_P450_monoxygenase"/>
</dbReference>
<name>A0A9P7BUH6_RHIOR</name>
<protein>
    <recommendedName>
        <fullName evidence="7">Cytochrome P450</fullName>
    </recommendedName>
</protein>
<feature type="transmembrane region" description="Helical" evidence="4">
    <location>
        <begin position="6"/>
        <end position="30"/>
    </location>
</feature>
<dbReference type="EMBL" id="JAANQT010000370">
    <property type="protein sequence ID" value="KAG1311612.1"/>
    <property type="molecule type" value="Genomic_DNA"/>
</dbReference>
<dbReference type="GO" id="GO:0020037">
    <property type="term" value="F:heme binding"/>
    <property type="evidence" value="ECO:0007669"/>
    <property type="project" value="InterPro"/>
</dbReference>
<keyword evidence="4" id="KW-0812">Transmembrane</keyword>
<keyword evidence="3" id="KW-0175">Coiled coil</keyword>
<dbReference type="PANTHER" id="PTHR24305:SF166">
    <property type="entry name" value="CYTOCHROME P450 12A4, MITOCHONDRIAL-RELATED"/>
    <property type="match status" value="1"/>
</dbReference>
<feature type="coiled-coil region" evidence="3">
    <location>
        <begin position="278"/>
        <end position="305"/>
    </location>
</feature>
<dbReference type="GO" id="GO:0005506">
    <property type="term" value="F:iron ion binding"/>
    <property type="evidence" value="ECO:0007669"/>
    <property type="project" value="InterPro"/>
</dbReference>
<dbReference type="GO" id="GO:0016705">
    <property type="term" value="F:oxidoreductase activity, acting on paired donors, with incorporation or reduction of molecular oxygen"/>
    <property type="evidence" value="ECO:0007669"/>
    <property type="project" value="InterPro"/>
</dbReference>
<comment type="caution">
    <text evidence="5">The sequence shown here is derived from an EMBL/GenBank/DDBJ whole genome shotgun (WGS) entry which is preliminary data.</text>
</comment>
<evidence type="ECO:0000256" key="4">
    <source>
        <dbReference type="SAM" id="Phobius"/>
    </source>
</evidence>
<evidence type="ECO:0000256" key="3">
    <source>
        <dbReference type="SAM" id="Coils"/>
    </source>
</evidence>
<feature type="binding site" description="axial binding residue" evidence="2">
    <location>
        <position position="500"/>
    </location>
    <ligand>
        <name>heme</name>
        <dbReference type="ChEBI" id="CHEBI:30413"/>
    </ligand>
    <ligandPart>
        <name>Fe</name>
        <dbReference type="ChEBI" id="CHEBI:18248"/>
    </ligandPart>
</feature>
<evidence type="ECO:0008006" key="7">
    <source>
        <dbReference type="Google" id="ProtNLM"/>
    </source>
</evidence>
<dbReference type="GO" id="GO:0004497">
    <property type="term" value="F:monooxygenase activity"/>
    <property type="evidence" value="ECO:0007669"/>
    <property type="project" value="InterPro"/>
</dbReference>
<comment type="cofactor">
    <cofactor evidence="2">
        <name>heme</name>
        <dbReference type="ChEBI" id="CHEBI:30413"/>
    </cofactor>
</comment>
<sequence>MSSDLVIPCAFTHICWLPLLSLPLACVFIYSRRRYGSSLASVVLAPTDNFITKYLGLVPPPNHAEKADELSQFLIRAGQDPQYLPVSVCWSLTGKPLVIASTLKGIKDVLLDGQMKSKVKGEQQPKVQRGNMIRLIHNLVFGGKSLNNVIGEDWRWRRHVLLPPFQPKQLVPKLLPYVASRTAELLTTFEKYAKDGSPVELDNLFMDATMDIINYYLYGRNDLNYDIVGGRTNMKFIHNHLGYGFQSLEAWLPFGINKTNWAQKRFKPSRDLLKRFVEDSLKYALEDYEAELKRFEQENVPVNERSYQSVAACAFASGFYGKDQFDLINDLLALTFAGYDTTAHTLAFAFSELARDPDLQDRVFQQVRQVLGPPPVNPSSITAEKLAKMPLVTAVYRETLRKYPAVVFIPVHVNRDTVVDGVVVPEGAEIWCNVRGIQMNPQIFPEPDRFDPTRWLQPDNKNDNAFDNMHGSSSAPLDQFTPETQHKFPEIAFTLGQHSCLGKNLAILELRMVIACTINQFTFELKEGCHIDTKIVLTTKPRNGVWVHFKKRKN</sequence>
<dbReference type="PRINTS" id="PR00463">
    <property type="entry name" value="EP450I"/>
</dbReference>
<dbReference type="Pfam" id="PF00067">
    <property type="entry name" value="p450"/>
    <property type="match status" value="1"/>
</dbReference>
<proteinExistence type="inferred from homology"/>
<reference evidence="5" key="1">
    <citation type="journal article" date="2020" name="Microb. Genom.">
        <title>Genetic diversity of clinical and environmental Mucorales isolates obtained from an investigation of mucormycosis cases among solid organ transplant recipients.</title>
        <authorList>
            <person name="Nguyen M.H."/>
            <person name="Kaul D."/>
            <person name="Muto C."/>
            <person name="Cheng S.J."/>
            <person name="Richter R.A."/>
            <person name="Bruno V.M."/>
            <person name="Liu G."/>
            <person name="Beyhan S."/>
            <person name="Sundermann A.J."/>
            <person name="Mounaud S."/>
            <person name="Pasculle A.W."/>
            <person name="Nierman W.C."/>
            <person name="Driscoll E."/>
            <person name="Cumbie R."/>
            <person name="Clancy C.J."/>
            <person name="Dupont C.L."/>
        </authorList>
    </citation>
    <scope>NUCLEOTIDE SEQUENCE</scope>
    <source>
        <strain evidence="5">GL11</strain>
    </source>
</reference>
<dbReference type="PANTHER" id="PTHR24305">
    <property type="entry name" value="CYTOCHROME P450"/>
    <property type="match status" value="1"/>
</dbReference>
<evidence type="ECO:0000313" key="5">
    <source>
        <dbReference type="EMBL" id="KAG1311612.1"/>
    </source>
</evidence>
<dbReference type="Proteomes" id="UP000716291">
    <property type="component" value="Unassembled WGS sequence"/>
</dbReference>
<evidence type="ECO:0000256" key="2">
    <source>
        <dbReference type="PIRSR" id="PIRSR602401-1"/>
    </source>
</evidence>
<keyword evidence="4" id="KW-0472">Membrane</keyword>
<comment type="similarity">
    <text evidence="1">Belongs to the cytochrome P450 family.</text>
</comment>
<keyword evidence="2" id="KW-0349">Heme</keyword>
<dbReference type="InterPro" id="IPR036396">
    <property type="entry name" value="Cyt_P450_sf"/>
</dbReference>
<accession>A0A9P7BUH6</accession>
<keyword evidence="4" id="KW-1133">Transmembrane helix</keyword>
<dbReference type="CDD" id="cd00302">
    <property type="entry name" value="cytochrome_P450"/>
    <property type="match status" value="1"/>
</dbReference>
<keyword evidence="6" id="KW-1185">Reference proteome</keyword>
<gene>
    <name evidence="5" type="ORF">G6F64_003678</name>
</gene>
<dbReference type="AlphaFoldDB" id="A0A9P7BUH6"/>
<dbReference type="InterPro" id="IPR001128">
    <property type="entry name" value="Cyt_P450"/>
</dbReference>
<organism evidence="5 6">
    <name type="scientific">Rhizopus oryzae</name>
    <name type="common">Mucormycosis agent</name>
    <name type="synonym">Rhizopus arrhizus var. delemar</name>
    <dbReference type="NCBI Taxonomy" id="64495"/>
    <lineage>
        <taxon>Eukaryota</taxon>
        <taxon>Fungi</taxon>
        <taxon>Fungi incertae sedis</taxon>
        <taxon>Mucoromycota</taxon>
        <taxon>Mucoromycotina</taxon>
        <taxon>Mucoromycetes</taxon>
        <taxon>Mucorales</taxon>
        <taxon>Mucorineae</taxon>
        <taxon>Rhizopodaceae</taxon>
        <taxon>Rhizopus</taxon>
    </lineage>
</organism>
<dbReference type="SUPFAM" id="SSF48264">
    <property type="entry name" value="Cytochrome P450"/>
    <property type="match status" value="1"/>
</dbReference>
<dbReference type="OrthoDB" id="1470350at2759"/>
<keyword evidence="2" id="KW-0408">Iron</keyword>
<dbReference type="InterPro" id="IPR002401">
    <property type="entry name" value="Cyt_P450_E_grp-I"/>
</dbReference>
<evidence type="ECO:0000256" key="1">
    <source>
        <dbReference type="ARBA" id="ARBA00010617"/>
    </source>
</evidence>
<keyword evidence="2" id="KW-0479">Metal-binding</keyword>
<evidence type="ECO:0000313" key="6">
    <source>
        <dbReference type="Proteomes" id="UP000716291"/>
    </source>
</evidence>
<dbReference type="Gene3D" id="1.10.630.10">
    <property type="entry name" value="Cytochrome P450"/>
    <property type="match status" value="1"/>
</dbReference>